<dbReference type="InterPro" id="IPR011712">
    <property type="entry name" value="Sig_transdc_His_kin_sub3_dim/P"/>
</dbReference>
<keyword evidence="17" id="KW-1133">Transmembrane helix</keyword>
<evidence type="ECO:0000256" key="16">
    <source>
        <dbReference type="SAM" id="MobiDB-lite"/>
    </source>
</evidence>
<dbReference type="Pfam" id="PF02518">
    <property type="entry name" value="HATPase_c"/>
    <property type="match status" value="1"/>
</dbReference>
<evidence type="ECO:0000256" key="6">
    <source>
        <dbReference type="ARBA" id="ARBA00022485"/>
    </source>
</evidence>
<dbReference type="InterPro" id="IPR036890">
    <property type="entry name" value="HATPase_C_sf"/>
</dbReference>
<evidence type="ECO:0000259" key="18">
    <source>
        <dbReference type="PROSITE" id="PS50109"/>
    </source>
</evidence>
<evidence type="ECO:0000256" key="14">
    <source>
        <dbReference type="ARBA" id="ARBA00024827"/>
    </source>
</evidence>
<evidence type="ECO:0000256" key="11">
    <source>
        <dbReference type="ARBA" id="ARBA00023004"/>
    </source>
</evidence>
<dbReference type="EMBL" id="LT607751">
    <property type="protein sequence ID" value="SCG42995.1"/>
    <property type="molecule type" value="Genomic_DNA"/>
</dbReference>
<feature type="region of interest" description="Disordered" evidence="16">
    <location>
        <begin position="313"/>
        <end position="333"/>
    </location>
</feature>
<evidence type="ECO:0000313" key="19">
    <source>
        <dbReference type="EMBL" id="SCG42995.1"/>
    </source>
</evidence>
<evidence type="ECO:0000256" key="5">
    <source>
        <dbReference type="ARBA" id="ARBA00017322"/>
    </source>
</evidence>
<comment type="function">
    <text evidence="14">Member of the two-component regulatory system NreB/NreC involved in the control of dissimilatory nitrate/nitrite reduction in response to oxygen. NreB functions as a direct oxygen sensor histidine kinase which is autophosphorylated, in the absence of oxygen, probably at the conserved histidine residue, and transfers its phosphate group probably to a conserved aspartate residue of NreC. NreB/NreC activates the expression of the nitrate (narGHJI) and nitrite (nir) reductase operons, as well as the putative nitrate transporter gene narT.</text>
</comment>
<dbReference type="AlphaFoldDB" id="A0A1C5HAF2"/>
<evidence type="ECO:0000256" key="2">
    <source>
        <dbReference type="ARBA" id="ARBA00001966"/>
    </source>
</evidence>
<dbReference type="PANTHER" id="PTHR24421">
    <property type="entry name" value="NITRATE/NITRITE SENSOR PROTEIN NARX-RELATED"/>
    <property type="match status" value="1"/>
</dbReference>
<protein>
    <recommendedName>
        <fullName evidence="5">Oxygen sensor histidine kinase NreB</fullName>
        <ecNumber evidence="4">2.7.13.3</ecNumber>
    </recommendedName>
    <alternativeName>
        <fullName evidence="15">Nitrogen regulation protein B</fullName>
    </alternativeName>
</protein>
<keyword evidence="20" id="KW-1185">Reference proteome</keyword>
<sequence length="366" mass="38703">MTRALNALAVGAFLTLVVDVLTSGRPATSLLVALAFLLLATFGFEPVSRRPRTGWAYGYVLTGLLLGYATFAATGASVGGTLFFAVLVAQGVLVLPVPAVVVLVAVVPLAHAGMSVPAGLREGFGLLVAVLFTAVITKLLVREQEARRELAAAHRRLREYAVQVERLATVEERNRVARDIHDGLGHALTVVQMQVKAARAVLAADPGRADAVLIKAQDQAEEALREVRRSVGTLREPVTPVPLPEALRALADETSAAGVPTALEVVGAVRPLPEQARESLFRAAQEGLTNVRRHARATRVELTVDYSRPTGVRLEVRDDGPGAGPGPTSSGFGLLGIEERAAHLGGRMTFDSEPGRGSRLRVEVPG</sequence>
<keyword evidence="12" id="KW-0902">Two-component regulatory system</keyword>
<evidence type="ECO:0000256" key="17">
    <source>
        <dbReference type="SAM" id="Phobius"/>
    </source>
</evidence>
<evidence type="ECO:0000313" key="20">
    <source>
        <dbReference type="Proteomes" id="UP000198210"/>
    </source>
</evidence>
<comment type="catalytic activity">
    <reaction evidence="1">
        <text>ATP + protein L-histidine = ADP + protein N-phospho-L-histidine.</text>
        <dbReference type="EC" id="2.7.13.3"/>
    </reaction>
</comment>
<proteinExistence type="predicted"/>
<keyword evidence="8" id="KW-0808">Transferase</keyword>
<dbReference type="InterPro" id="IPR003594">
    <property type="entry name" value="HATPase_dom"/>
</dbReference>
<evidence type="ECO:0000256" key="4">
    <source>
        <dbReference type="ARBA" id="ARBA00012438"/>
    </source>
</evidence>
<keyword evidence="9" id="KW-0479">Metal-binding</keyword>
<dbReference type="PRINTS" id="PR00344">
    <property type="entry name" value="BCTRLSENSOR"/>
</dbReference>
<name>A0A1C5HAF2_9ACTN</name>
<dbReference type="Pfam" id="PF07730">
    <property type="entry name" value="HisKA_3"/>
    <property type="match status" value="1"/>
</dbReference>
<keyword evidence="17" id="KW-0472">Membrane</keyword>
<organism evidence="19 20">
    <name type="scientific">Micromonospora siamensis</name>
    <dbReference type="NCBI Taxonomy" id="299152"/>
    <lineage>
        <taxon>Bacteria</taxon>
        <taxon>Bacillati</taxon>
        <taxon>Actinomycetota</taxon>
        <taxon>Actinomycetes</taxon>
        <taxon>Micromonosporales</taxon>
        <taxon>Micromonosporaceae</taxon>
        <taxon>Micromonospora</taxon>
    </lineage>
</organism>
<dbReference type="GO" id="GO:0051539">
    <property type="term" value="F:4 iron, 4 sulfur cluster binding"/>
    <property type="evidence" value="ECO:0007669"/>
    <property type="project" value="UniProtKB-KW"/>
</dbReference>
<keyword evidence="10 19" id="KW-0418">Kinase</keyword>
<keyword evidence="13" id="KW-0411">Iron-sulfur</keyword>
<dbReference type="Gene3D" id="1.20.5.1930">
    <property type="match status" value="1"/>
</dbReference>
<dbReference type="GO" id="GO:0016020">
    <property type="term" value="C:membrane"/>
    <property type="evidence" value="ECO:0007669"/>
    <property type="project" value="InterPro"/>
</dbReference>
<dbReference type="InterPro" id="IPR005467">
    <property type="entry name" value="His_kinase_dom"/>
</dbReference>
<feature type="transmembrane region" description="Helical" evidence="17">
    <location>
        <begin position="56"/>
        <end position="76"/>
    </location>
</feature>
<dbReference type="Proteomes" id="UP000198210">
    <property type="component" value="Chromosome I"/>
</dbReference>
<dbReference type="InterPro" id="IPR050482">
    <property type="entry name" value="Sensor_HK_TwoCompSys"/>
</dbReference>
<keyword evidence="6" id="KW-0004">4Fe-4S</keyword>
<evidence type="ECO:0000256" key="7">
    <source>
        <dbReference type="ARBA" id="ARBA00022490"/>
    </source>
</evidence>
<dbReference type="InterPro" id="IPR004358">
    <property type="entry name" value="Sig_transdc_His_kin-like_C"/>
</dbReference>
<keyword evidence="7" id="KW-0963">Cytoplasm</keyword>
<evidence type="ECO:0000256" key="13">
    <source>
        <dbReference type="ARBA" id="ARBA00023014"/>
    </source>
</evidence>
<dbReference type="RefSeq" id="WP_088969692.1">
    <property type="nucleotide sequence ID" value="NZ_JBHLYF010000014.1"/>
</dbReference>
<evidence type="ECO:0000256" key="15">
    <source>
        <dbReference type="ARBA" id="ARBA00030800"/>
    </source>
</evidence>
<gene>
    <name evidence="19" type="ORF">GA0074704_1350</name>
</gene>
<evidence type="ECO:0000256" key="12">
    <source>
        <dbReference type="ARBA" id="ARBA00023012"/>
    </source>
</evidence>
<accession>A0A1C5HAF2</accession>
<dbReference type="GO" id="GO:0046983">
    <property type="term" value="F:protein dimerization activity"/>
    <property type="evidence" value="ECO:0007669"/>
    <property type="project" value="InterPro"/>
</dbReference>
<feature type="transmembrane region" description="Helical" evidence="17">
    <location>
        <begin position="82"/>
        <end position="111"/>
    </location>
</feature>
<comment type="subcellular location">
    <subcellularLocation>
        <location evidence="3">Cytoplasm</location>
    </subcellularLocation>
</comment>
<evidence type="ECO:0000256" key="10">
    <source>
        <dbReference type="ARBA" id="ARBA00022777"/>
    </source>
</evidence>
<comment type="cofactor">
    <cofactor evidence="2">
        <name>[4Fe-4S] cluster</name>
        <dbReference type="ChEBI" id="CHEBI:49883"/>
    </cofactor>
</comment>
<dbReference type="Gene3D" id="3.30.565.10">
    <property type="entry name" value="Histidine kinase-like ATPase, C-terminal domain"/>
    <property type="match status" value="1"/>
</dbReference>
<reference evidence="19 20" key="1">
    <citation type="submission" date="2016-06" db="EMBL/GenBank/DDBJ databases">
        <authorList>
            <person name="Kjaerup R.B."/>
            <person name="Dalgaard T.S."/>
            <person name="Juul-Madsen H.R."/>
        </authorList>
    </citation>
    <scope>NUCLEOTIDE SEQUENCE [LARGE SCALE GENOMIC DNA]</scope>
    <source>
        <strain evidence="19 20">DSM 45097</strain>
    </source>
</reference>
<feature type="domain" description="Histidine kinase" evidence="18">
    <location>
        <begin position="280"/>
        <end position="366"/>
    </location>
</feature>
<keyword evidence="11" id="KW-0408">Iron</keyword>
<dbReference type="EC" id="2.7.13.3" evidence="4"/>
<evidence type="ECO:0000256" key="8">
    <source>
        <dbReference type="ARBA" id="ARBA00022679"/>
    </source>
</evidence>
<feature type="transmembrane region" description="Helical" evidence="17">
    <location>
        <begin position="123"/>
        <end position="141"/>
    </location>
</feature>
<dbReference type="CDD" id="cd16917">
    <property type="entry name" value="HATPase_UhpB-NarQ-NarX-like"/>
    <property type="match status" value="1"/>
</dbReference>
<dbReference type="GO" id="GO:0000155">
    <property type="term" value="F:phosphorelay sensor kinase activity"/>
    <property type="evidence" value="ECO:0007669"/>
    <property type="project" value="InterPro"/>
</dbReference>
<evidence type="ECO:0000256" key="9">
    <source>
        <dbReference type="ARBA" id="ARBA00022723"/>
    </source>
</evidence>
<keyword evidence="17" id="KW-0812">Transmembrane</keyword>
<dbReference type="PROSITE" id="PS50109">
    <property type="entry name" value="HIS_KIN"/>
    <property type="match status" value="1"/>
</dbReference>
<feature type="transmembrane region" description="Helical" evidence="17">
    <location>
        <begin position="27"/>
        <end position="44"/>
    </location>
</feature>
<dbReference type="PANTHER" id="PTHR24421:SF62">
    <property type="entry name" value="SENSORY TRANSDUCTION HISTIDINE KINASE"/>
    <property type="match status" value="1"/>
</dbReference>
<dbReference type="GO" id="GO:0046872">
    <property type="term" value="F:metal ion binding"/>
    <property type="evidence" value="ECO:0007669"/>
    <property type="project" value="UniProtKB-KW"/>
</dbReference>
<dbReference type="GO" id="GO:0005737">
    <property type="term" value="C:cytoplasm"/>
    <property type="evidence" value="ECO:0007669"/>
    <property type="project" value="UniProtKB-SubCell"/>
</dbReference>
<dbReference type="SUPFAM" id="SSF55874">
    <property type="entry name" value="ATPase domain of HSP90 chaperone/DNA topoisomerase II/histidine kinase"/>
    <property type="match status" value="1"/>
</dbReference>
<evidence type="ECO:0000256" key="3">
    <source>
        <dbReference type="ARBA" id="ARBA00004496"/>
    </source>
</evidence>
<evidence type="ECO:0000256" key="1">
    <source>
        <dbReference type="ARBA" id="ARBA00000085"/>
    </source>
</evidence>